<evidence type="ECO:0000313" key="2">
    <source>
        <dbReference type="EMBL" id="PIA24844.1"/>
    </source>
</evidence>
<dbReference type="InterPro" id="IPR036574">
    <property type="entry name" value="Scorpion_toxin-like_sf"/>
</dbReference>
<dbReference type="SUPFAM" id="SSF57095">
    <property type="entry name" value="Scorpion toxin-like"/>
    <property type="match status" value="1"/>
</dbReference>
<sequence length="67" mass="7695">MIITLLYAYMYVICRSIITMVEPRLCEQPSGTWSRICRNNNACKNQCVRLEGAQRGSCNYVIPAHKL</sequence>
<gene>
    <name evidence="2" type="ORF">AQUCO_18900001v1</name>
</gene>
<dbReference type="AlphaFoldDB" id="A0A2G5C0Q7"/>
<protein>
    <recommendedName>
        <fullName evidence="1">Knottins-like domain-containing protein</fullName>
    </recommendedName>
</protein>
<accession>A0A2G5C0Q7</accession>
<evidence type="ECO:0000313" key="3">
    <source>
        <dbReference type="Proteomes" id="UP000230069"/>
    </source>
</evidence>
<name>A0A2G5C0Q7_AQUCA</name>
<dbReference type="InterPro" id="IPR003614">
    <property type="entry name" value="Knottins"/>
</dbReference>
<keyword evidence="3" id="KW-1185">Reference proteome</keyword>
<dbReference type="Pfam" id="PF00304">
    <property type="entry name" value="Gamma-thionin"/>
    <property type="match status" value="1"/>
</dbReference>
<organism evidence="2 3">
    <name type="scientific">Aquilegia coerulea</name>
    <name type="common">Rocky mountain columbine</name>
    <dbReference type="NCBI Taxonomy" id="218851"/>
    <lineage>
        <taxon>Eukaryota</taxon>
        <taxon>Viridiplantae</taxon>
        <taxon>Streptophyta</taxon>
        <taxon>Embryophyta</taxon>
        <taxon>Tracheophyta</taxon>
        <taxon>Spermatophyta</taxon>
        <taxon>Magnoliopsida</taxon>
        <taxon>Ranunculales</taxon>
        <taxon>Ranunculaceae</taxon>
        <taxon>Thalictroideae</taxon>
        <taxon>Aquilegia</taxon>
    </lineage>
</organism>
<dbReference type="Proteomes" id="UP000230069">
    <property type="component" value="Unassembled WGS sequence"/>
</dbReference>
<feature type="domain" description="Knottins-like" evidence="1">
    <location>
        <begin position="24"/>
        <end position="60"/>
    </location>
</feature>
<dbReference type="OrthoDB" id="1851987at2759"/>
<dbReference type="EMBL" id="KZ305176">
    <property type="protein sequence ID" value="PIA24844.1"/>
    <property type="molecule type" value="Genomic_DNA"/>
</dbReference>
<reference evidence="2 3" key="1">
    <citation type="submission" date="2017-09" db="EMBL/GenBank/DDBJ databases">
        <title>WGS assembly of Aquilegia coerulea Goldsmith.</title>
        <authorList>
            <person name="Hodges S."/>
            <person name="Kramer E."/>
            <person name="Nordborg M."/>
            <person name="Tomkins J."/>
            <person name="Borevitz J."/>
            <person name="Derieg N."/>
            <person name="Yan J."/>
            <person name="Mihaltcheva S."/>
            <person name="Hayes R.D."/>
            <person name="Rokhsar D."/>
        </authorList>
    </citation>
    <scope>NUCLEOTIDE SEQUENCE [LARGE SCALE GENOMIC DNA]</scope>
    <source>
        <strain evidence="3">cv. Goldsmith</strain>
    </source>
</reference>
<dbReference type="Gene3D" id="3.30.30.10">
    <property type="entry name" value="Knottin, scorpion toxin-like"/>
    <property type="match status" value="1"/>
</dbReference>
<proteinExistence type="predicted"/>
<dbReference type="InParanoid" id="A0A2G5C0Q7"/>
<evidence type="ECO:0000259" key="1">
    <source>
        <dbReference type="Pfam" id="PF00304"/>
    </source>
</evidence>